<gene>
    <name evidence="2" type="ORF">IDM40_12440</name>
</gene>
<keyword evidence="1" id="KW-0472">Membrane</keyword>
<feature type="transmembrane region" description="Helical" evidence="1">
    <location>
        <begin position="20"/>
        <end position="45"/>
    </location>
</feature>
<dbReference type="EMBL" id="JADBGI010000009">
    <property type="protein sequence ID" value="MBE2999509.1"/>
    <property type="molecule type" value="Genomic_DNA"/>
</dbReference>
<dbReference type="RefSeq" id="WP_193122132.1">
    <property type="nucleotide sequence ID" value="NZ_JADBGI010000009.1"/>
</dbReference>
<proteinExistence type="predicted"/>
<evidence type="ECO:0000313" key="3">
    <source>
        <dbReference type="Proteomes" id="UP000806528"/>
    </source>
</evidence>
<keyword evidence="3" id="KW-1185">Reference proteome</keyword>
<sequence length="313" mass="32697">MQEQGVSGAGPRVRWVRGWWAPAAVAAAALTCWGAAVLGVFAALWVVPPVWEAAGGPGGQAGRTAWVVGVCAVLVVVAAGVLQFVPRALGARAPLRTSLVLLAVAVPVGGVAVRDEEPAALALVGVAVLVWSFVVGRWSLARRRMFWRAPVALAGFAATVAVLWWVLPQSDGAWTGAPQQEDVLGAAVLEHPEWEPAGLAEHEGVQEVHLVYAHEGGARLRVHTHEGVSAPTLGCAEAEAGTCEQVDTMVVRQDEEDPERVADVRMPSEQGGVVLLRWEGAQEGPQPLTELAAQVRPAGAGDAGELEDLPEPG</sequence>
<feature type="transmembrane region" description="Helical" evidence="1">
    <location>
        <begin position="65"/>
        <end position="85"/>
    </location>
</feature>
<keyword evidence="1" id="KW-0812">Transmembrane</keyword>
<protein>
    <submittedName>
        <fullName evidence="2">Uncharacterized protein</fullName>
    </submittedName>
</protein>
<accession>A0ABR9P6R8</accession>
<organism evidence="2 3">
    <name type="scientific">Nocardiopsis coralli</name>
    <dbReference type="NCBI Taxonomy" id="2772213"/>
    <lineage>
        <taxon>Bacteria</taxon>
        <taxon>Bacillati</taxon>
        <taxon>Actinomycetota</taxon>
        <taxon>Actinomycetes</taxon>
        <taxon>Streptosporangiales</taxon>
        <taxon>Nocardiopsidaceae</taxon>
        <taxon>Nocardiopsis</taxon>
    </lineage>
</organism>
<keyword evidence="1" id="KW-1133">Transmembrane helix</keyword>
<reference evidence="2 3" key="1">
    <citation type="submission" date="2020-09" db="EMBL/GenBank/DDBJ databases">
        <title>Diversity and distribution of actinomycetes associated with coral in the coast of Hainan.</title>
        <authorList>
            <person name="Li F."/>
        </authorList>
    </citation>
    <scope>NUCLEOTIDE SEQUENCE [LARGE SCALE GENOMIC DNA]</scope>
    <source>
        <strain evidence="2 3">HNM0947</strain>
    </source>
</reference>
<feature type="transmembrane region" description="Helical" evidence="1">
    <location>
        <begin position="147"/>
        <end position="167"/>
    </location>
</feature>
<evidence type="ECO:0000313" key="2">
    <source>
        <dbReference type="EMBL" id="MBE2999509.1"/>
    </source>
</evidence>
<name>A0ABR9P6R8_9ACTN</name>
<feature type="transmembrane region" description="Helical" evidence="1">
    <location>
        <begin position="97"/>
        <end position="113"/>
    </location>
</feature>
<evidence type="ECO:0000256" key="1">
    <source>
        <dbReference type="SAM" id="Phobius"/>
    </source>
</evidence>
<comment type="caution">
    <text evidence="2">The sequence shown here is derived from an EMBL/GenBank/DDBJ whole genome shotgun (WGS) entry which is preliminary data.</text>
</comment>
<feature type="transmembrane region" description="Helical" evidence="1">
    <location>
        <begin position="119"/>
        <end position="140"/>
    </location>
</feature>
<dbReference type="Proteomes" id="UP000806528">
    <property type="component" value="Unassembled WGS sequence"/>
</dbReference>